<evidence type="ECO:0008006" key="4">
    <source>
        <dbReference type="Google" id="ProtNLM"/>
    </source>
</evidence>
<dbReference type="EMBL" id="JANQDX010000011">
    <property type="protein sequence ID" value="KAL0916421.1"/>
    <property type="molecule type" value="Genomic_DNA"/>
</dbReference>
<keyword evidence="3" id="KW-1185">Reference proteome</keyword>
<keyword evidence="1" id="KW-0732">Signal</keyword>
<gene>
    <name evidence="2" type="ORF">M5K25_013930</name>
</gene>
<accession>A0ABD0V1H8</accession>
<feature type="chain" id="PRO_5044893628" description="Secreted protein" evidence="1">
    <location>
        <begin position="24"/>
        <end position="191"/>
    </location>
</feature>
<evidence type="ECO:0000313" key="3">
    <source>
        <dbReference type="Proteomes" id="UP001552299"/>
    </source>
</evidence>
<dbReference type="AlphaFoldDB" id="A0ABD0V1H8"/>
<feature type="signal peptide" evidence="1">
    <location>
        <begin position="1"/>
        <end position="23"/>
    </location>
</feature>
<evidence type="ECO:0000256" key="1">
    <source>
        <dbReference type="SAM" id="SignalP"/>
    </source>
</evidence>
<protein>
    <recommendedName>
        <fullName evidence="4">Secreted protein</fullName>
    </recommendedName>
</protein>
<evidence type="ECO:0000313" key="2">
    <source>
        <dbReference type="EMBL" id="KAL0916421.1"/>
    </source>
</evidence>
<sequence length="191" mass="21307">MRKENINSTTFAIMLLCLICTESSVLQRRYAGVSGGSTPGTKFWELSMRLTPHSELRNCASEARLRLHEAWVFLLSPSTISASSSSLRISEFVLLPSPFLATDAVVWLCTSNIFLIISRRSATCPSMEDIRSSTVVLIWFISPSSRSSKASTFLAAIALGFENSEFVFQKSAISRRRNFLKSAFHRSQNLL</sequence>
<dbReference type="Proteomes" id="UP001552299">
    <property type="component" value="Unassembled WGS sequence"/>
</dbReference>
<comment type="caution">
    <text evidence="2">The sequence shown here is derived from an EMBL/GenBank/DDBJ whole genome shotgun (WGS) entry which is preliminary data.</text>
</comment>
<reference evidence="2 3" key="1">
    <citation type="journal article" date="2024" name="Plant Biotechnol. J.">
        <title>Dendrobium thyrsiflorum genome and its molecular insights into genes involved in important horticultural traits.</title>
        <authorList>
            <person name="Chen B."/>
            <person name="Wang J.Y."/>
            <person name="Zheng P.J."/>
            <person name="Li K.L."/>
            <person name="Liang Y.M."/>
            <person name="Chen X.F."/>
            <person name="Zhang C."/>
            <person name="Zhao X."/>
            <person name="He X."/>
            <person name="Zhang G.Q."/>
            <person name="Liu Z.J."/>
            <person name="Xu Q."/>
        </authorList>
    </citation>
    <scope>NUCLEOTIDE SEQUENCE [LARGE SCALE GENOMIC DNA]</scope>
    <source>
        <strain evidence="2">GZMU011</strain>
    </source>
</reference>
<name>A0ABD0V1H8_DENTH</name>
<organism evidence="2 3">
    <name type="scientific">Dendrobium thyrsiflorum</name>
    <name type="common">Pinecone-like raceme dendrobium</name>
    <name type="synonym">Orchid</name>
    <dbReference type="NCBI Taxonomy" id="117978"/>
    <lineage>
        <taxon>Eukaryota</taxon>
        <taxon>Viridiplantae</taxon>
        <taxon>Streptophyta</taxon>
        <taxon>Embryophyta</taxon>
        <taxon>Tracheophyta</taxon>
        <taxon>Spermatophyta</taxon>
        <taxon>Magnoliopsida</taxon>
        <taxon>Liliopsida</taxon>
        <taxon>Asparagales</taxon>
        <taxon>Orchidaceae</taxon>
        <taxon>Epidendroideae</taxon>
        <taxon>Malaxideae</taxon>
        <taxon>Dendrobiinae</taxon>
        <taxon>Dendrobium</taxon>
    </lineage>
</organism>
<proteinExistence type="predicted"/>